<name>A0A8J2WR29_9STRA</name>
<dbReference type="AlphaFoldDB" id="A0A8J2WR29"/>
<gene>
    <name evidence="2" type="ORF">PECAL_1P02980</name>
</gene>
<feature type="signal peptide" evidence="1">
    <location>
        <begin position="1"/>
        <end position="16"/>
    </location>
</feature>
<evidence type="ECO:0000313" key="3">
    <source>
        <dbReference type="Proteomes" id="UP000789595"/>
    </source>
</evidence>
<feature type="chain" id="PRO_5035202922" evidence="1">
    <location>
        <begin position="17"/>
        <end position="420"/>
    </location>
</feature>
<dbReference type="EMBL" id="CAKKNE010000001">
    <property type="protein sequence ID" value="CAH0363954.1"/>
    <property type="molecule type" value="Genomic_DNA"/>
</dbReference>
<accession>A0A8J2WR29</accession>
<organism evidence="2 3">
    <name type="scientific">Pelagomonas calceolata</name>
    <dbReference type="NCBI Taxonomy" id="35677"/>
    <lineage>
        <taxon>Eukaryota</taxon>
        <taxon>Sar</taxon>
        <taxon>Stramenopiles</taxon>
        <taxon>Ochrophyta</taxon>
        <taxon>Pelagophyceae</taxon>
        <taxon>Pelagomonadales</taxon>
        <taxon>Pelagomonadaceae</taxon>
        <taxon>Pelagomonas</taxon>
    </lineage>
</organism>
<proteinExistence type="predicted"/>
<reference evidence="2" key="1">
    <citation type="submission" date="2021-11" db="EMBL/GenBank/DDBJ databases">
        <authorList>
            <consortium name="Genoscope - CEA"/>
            <person name="William W."/>
        </authorList>
    </citation>
    <scope>NUCLEOTIDE SEQUENCE</scope>
</reference>
<keyword evidence="1" id="KW-0732">Signal</keyword>
<evidence type="ECO:0000313" key="2">
    <source>
        <dbReference type="EMBL" id="CAH0363954.1"/>
    </source>
</evidence>
<keyword evidence="3" id="KW-1185">Reference proteome</keyword>
<comment type="caution">
    <text evidence="2">The sequence shown here is derived from an EMBL/GenBank/DDBJ whole genome shotgun (WGS) entry which is preliminary data.</text>
</comment>
<dbReference type="Proteomes" id="UP000789595">
    <property type="component" value="Unassembled WGS sequence"/>
</dbReference>
<dbReference type="OrthoDB" id="440815at2759"/>
<sequence>MKRTHALLLLFHRAAAQQCAVCFAGNAVGLMQPQVRRFAKERMVDALGCAAVDSFFYLTLDNTQQRDDLLPAPNASIEAVHAAAREFNPVSVTMRVRDDSLGSDEDDAHAQLSKAAACYALVEASELAARKRYDWVVRTRPDLAWVAAVPPVKSLYEDRVYVSQHSWPVGDAFFVAPGKLAREVFRAVDALGQDSHCDASQVEKIGHLAAESALHRHLASRKIPTQLYDGFAFVAARWREGGDCRTLGQVHASACVLAANEGLVSDECQAAVTRPYEEGCRRDFPPLGGEASSAEALDFDDAAWRAAAAPKLAKAPFVGQNRVLVVTTAGHDGPALVGQLALCFVGAVRVDNVAKALGALLGDLSEGALGWTKARKELHDATLDGLWSHHRGTVRCTPACAQADVSPVIEGVGHPLRFAC</sequence>
<protein>
    <submittedName>
        <fullName evidence="2">Uncharacterized protein</fullName>
    </submittedName>
</protein>
<evidence type="ECO:0000256" key="1">
    <source>
        <dbReference type="SAM" id="SignalP"/>
    </source>
</evidence>